<comment type="caution">
    <text evidence="2">The sequence shown here is derived from an EMBL/GenBank/DDBJ whole genome shotgun (WGS) entry which is preliminary data.</text>
</comment>
<dbReference type="EMBL" id="AXCW01000065">
    <property type="protein sequence ID" value="EYR63829.1"/>
    <property type="molecule type" value="Genomic_DNA"/>
</dbReference>
<dbReference type="PANTHER" id="PTHR10788:SF106">
    <property type="entry name" value="BCDNA.GH08860"/>
    <property type="match status" value="1"/>
</dbReference>
<gene>
    <name evidence="2" type="ORF">N866_17770</name>
</gene>
<keyword evidence="3" id="KW-1185">Reference proteome</keyword>
<reference evidence="2 3" key="1">
    <citation type="submission" date="2014-01" db="EMBL/GenBank/DDBJ databases">
        <title>Actinotalea ferrariae CF5-4.</title>
        <authorList>
            <person name="Chen F."/>
            <person name="Li Y."/>
            <person name="Wang G."/>
        </authorList>
    </citation>
    <scope>NUCLEOTIDE SEQUENCE [LARGE SCALE GENOMIC DNA]</scope>
    <source>
        <strain evidence="2 3">CF5-4</strain>
    </source>
</reference>
<dbReference type="InterPro" id="IPR001830">
    <property type="entry name" value="Glyco_trans_20"/>
</dbReference>
<organism evidence="2 3">
    <name type="scientific">Actinotalea ferrariae CF5-4</name>
    <dbReference type="NCBI Taxonomy" id="948458"/>
    <lineage>
        <taxon>Bacteria</taxon>
        <taxon>Bacillati</taxon>
        <taxon>Actinomycetota</taxon>
        <taxon>Actinomycetes</taxon>
        <taxon>Micrococcales</taxon>
        <taxon>Cellulomonadaceae</taxon>
        <taxon>Actinotalea</taxon>
    </lineage>
</organism>
<sequence length="488" mass="54421">MTYALVVVANRLPVDVTVEEDGSTSWSRSPGGLVSALEPVMQAADGAWVGWAGKPDVDVEPFDGDGMRLVPVALSEDEVRDYYEGFSNDTLWPLCHDVISPPEFHRRWWDAYRKVNRRFAEAAAAQAAEGGTVWVQDYQLQLVPAMLREIRPDLRIGYFHHIPFPPLEIFAQLPWRRQVVEGLLGADLIGFQRAGDAANFVRVVRRLTDLTTKGQVVHCPGAEGAPGREVRAAAFPISIDSARFDALARRDDVRARAREIRRDLGDPRVLLLGVDRLDYTKGIRHRIKAYGELLEEGRLDVPDAALVQVASPSRENVEAYQQLREEVELLVGRINGEHGQIGSAAIYYLHHSYPPEEMAALYLAADVMLVTSLRDGMNLVAKEFVATCTDERGVLVLSEFTGAADELGGAIMVNPHDIDGMKDAIERAVHMDAPEQRRRMRKLRRRVLHDDVARWSERFLSFLMDDPPHALAGRGDPGLSEPMTGRAL</sequence>
<protein>
    <submittedName>
        <fullName evidence="2">Trehalose-phosphate synthase</fullName>
    </submittedName>
</protein>
<evidence type="ECO:0000313" key="2">
    <source>
        <dbReference type="EMBL" id="EYR63829.1"/>
    </source>
</evidence>
<comment type="similarity">
    <text evidence="1">Belongs to the glycosyltransferase 20 family.</text>
</comment>
<evidence type="ECO:0000313" key="3">
    <source>
        <dbReference type="Proteomes" id="UP000019753"/>
    </source>
</evidence>
<accession>A0A021VRL5</accession>
<dbReference type="Pfam" id="PF00982">
    <property type="entry name" value="Glyco_transf_20"/>
    <property type="match status" value="1"/>
</dbReference>
<dbReference type="PANTHER" id="PTHR10788">
    <property type="entry name" value="TREHALOSE-6-PHOSPHATE SYNTHASE"/>
    <property type="match status" value="1"/>
</dbReference>
<dbReference type="RefSeq" id="WP_052022580.1">
    <property type="nucleotide sequence ID" value="NZ_AXCW01000065.1"/>
</dbReference>
<name>A0A021VRL5_9CELL</name>
<evidence type="ECO:0000256" key="1">
    <source>
        <dbReference type="ARBA" id="ARBA00008799"/>
    </source>
</evidence>
<dbReference type="AlphaFoldDB" id="A0A021VRL5"/>
<proteinExistence type="inferred from homology"/>
<dbReference type="Proteomes" id="UP000019753">
    <property type="component" value="Unassembled WGS sequence"/>
</dbReference>
<dbReference type="OrthoDB" id="9761633at2"/>
<dbReference type="SUPFAM" id="SSF53756">
    <property type="entry name" value="UDP-Glycosyltransferase/glycogen phosphorylase"/>
    <property type="match status" value="1"/>
</dbReference>
<dbReference type="Gene3D" id="3.40.50.2000">
    <property type="entry name" value="Glycogen Phosphorylase B"/>
    <property type="match status" value="2"/>
</dbReference>
<dbReference type="GO" id="GO:0005992">
    <property type="term" value="P:trehalose biosynthetic process"/>
    <property type="evidence" value="ECO:0007669"/>
    <property type="project" value="InterPro"/>
</dbReference>
<dbReference type="CDD" id="cd03788">
    <property type="entry name" value="GT20_TPS"/>
    <property type="match status" value="1"/>
</dbReference>
<dbReference type="GO" id="GO:0003825">
    <property type="term" value="F:alpha,alpha-trehalose-phosphate synthase (UDP-forming) activity"/>
    <property type="evidence" value="ECO:0007669"/>
    <property type="project" value="TreeGrafter"/>
</dbReference>